<dbReference type="Proteomes" id="UP001444071">
    <property type="component" value="Unassembled WGS sequence"/>
</dbReference>
<gene>
    <name evidence="7" type="ORF">XENORESO_003610</name>
</gene>
<dbReference type="PANTHER" id="PTHR14198:SF23">
    <property type="entry name" value="SI:CH211-137I24.10"/>
    <property type="match status" value="1"/>
</dbReference>
<evidence type="ECO:0000256" key="3">
    <source>
        <dbReference type="ARBA" id="ARBA00022692"/>
    </source>
</evidence>
<feature type="transmembrane region" description="Helical" evidence="6">
    <location>
        <begin position="154"/>
        <end position="178"/>
    </location>
</feature>
<feature type="transmembrane region" description="Helical" evidence="6">
    <location>
        <begin position="50"/>
        <end position="69"/>
    </location>
</feature>
<feature type="transmembrane region" description="Helical" evidence="6">
    <location>
        <begin position="81"/>
        <end position="107"/>
    </location>
</feature>
<evidence type="ECO:0000256" key="2">
    <source>
        <dbReference type="ARBA" id="ARBA00006193"/>
    </source>
</evidence>
<comment type="subcellular location">
    <subcellularLocation>
        <location evidence="1">Membrane</location>
        <topology evidence="1">Multi-pass membrane protein</topology>
    </subcellularLocation>
</comment>
<keyword evidence="5 6" id="KW-0472">Membrane</keyword>
<keyword evidence="3 6" id="KW-0812">Transmembrane</keyword>
<proteinExistence type="inferred from homology"/>
<evidence type="ECO:0000256" key="5">
    <source>
        <dbReference type="ARBA" id="ARBA00023136"/>
    </source>
</evidence>
<comment type="caution">
    <text evidence="7">The sequence shown here is derived from an EMBL/GenBank/DDBJ whole genome shotgun (WGS) entry which is preliminary data.</text>
</comment>
<evidence type="ECO:0000256" key="4">
    <source>
        <dbReference type="ARBA" id="ARBA00022989"/>
    </source>
</evidence>
<dbReference type="PANTHER" id="PTHR14198">
    <property type="entry name" value="TRANSMEMBRANE 4 L6 FAMILY MEMBER 1-RELATED"/>
    <property type="match status" value="1"/>
</dbReference>
<evidence type="ECO:0000256" key="1">
    <source>
        <dbReference type="ARBA" id="ARBA00004141"/>
    </source>
</evidence>
<evidence type="ECO:0000256" key="6">
    <source>
        <dbReference type="SAM" id="Phobius"/>
    </source>
</evidence>
<dbReference type="Pfam" id="PF05805">
    <property type="entry name" value="L6_membrane"/>
    <property type="match status" value="2"/>
</dbReference>
<feature type="transmembrane region" description="Helical" evidence="6">
    <location>
        <begin position="199"/>
        <end position="221"/>
    </location>
</feature>
<dbReference type="EMBL" id="JAHRIM010091706">
    <property type="protein sequence ID" value="MEQ2277499.1"/>
    <property type="molecule type" value="Genomic_DNA"/>
</dbReference>
<comment type="similarity">
    <text evidence="2">Belongs to the L6 tetraspanin family.</text>
</comment>
<organism evidence="7 8">
    <name type="scientific">Xenotaenia resolanae</name>
    <dbReference type="NCBI Taxonomy" id="208358"/>
    <lineage>
        <taxon>Eukaryota</taxon>
        <taxon>Metazoa</taxon>
        <taxon>Chordata</taxon>
        <taxon>Craniata</taxon>
        <taxon>Vertebrata</taxon>
        <taxon>Euteleostomi</taxon>
        <taxon>Actinopterygii</taxon>
        <taxon>Neopterygii</taxon>
        <taxon>Teleostei</taxon>
        <taxon>Neoteleostei</taxon>
        <taxon>Acanthomorphata</taxon>
        <taxon>Ovalentaria</taxon>
        <taxon>Atherinomorphae</taxon>
        <taxon>Cyprinodontiformes</taxon>
        <taxon>Goodeidae</taxon>
        <taxon>Xenotaenia</taxon>
    </lineage>
</organism>
<dbReference type="InterPro" id="IPR008661">
    <property type="entry name" value="L6_membrane"/>
</dbReference>
<evidence type="ECO:0000313" key="7">
    <source>
        <dbReference type="EMBL" id="MEQ2277499.1"/>
    </source>
</evidence>
<reference evidence="7 8" key="1">
    <citation type="submission" date="2021-06" db="EMBL/GenBank/DDBJ databases">
        <authorList>
            <person name="Palmer J.M."/>
        </authorList>
    </citation>
    <scope>NUCLEOTIDE SEQUENCE [LARGE SCALE GENOMIC DNA]</scope>
    <source>
        <strain evidence="7 8">XR_2019</strain>
        <tissue evidence="7">Muscle</tissue>
    </source>
</reference>
<protein>
    <submittedName>
        <fullName evidence="7">Uncharacterized protein</fullName>
    </submittedName>
</protein>
<feature type="transmembrane region" description="Helical" evidence="6">
    <location>
        <begin position="241"/>
        <end position="261"/>
    </location>
</feature>
<evidence type="ECO:0000313" key="8">
    <source>
        <dbReference type="Proteomes" id="UP001444071"/>
    </source>
</evidence>
<feature type="transmembrane region" description="Helical" evidence="6">
    <location>
        <begin position="338"/>
        <end position="359"/>
    </location>
</feature>
<sequence>MCTGKCSLFIAITLYPLVLLSIICNILLFFPEWTTKYVKEGQITEEVKYMGGFIGGGVLVLIPALYIHLTGEQGCCGNRFGMFFSIVFAAMGLAGAIYSFIVALLGLSNGPLCKDKSGQWETPFKESNLTYMTKSDTWAHCKEPKNVVQFNMGLFITLLVASILQGLLCASQIINGLVGCICGTCSNKEPANMCTGKCSLCIAVTLYPLALISIICNIVLFFPDGDIKYAKDGHITEEVKYMGGVIGGGIMVLLPALHIHLTGKQGCCGNRCGMFLSIAFAAVGVVGALYSFIVAVHGLHNGPLCKYLLIWSRPFKDSNTSYLGDSSIWWQCQEPENIIQFNIGLFSTLLVTSGLQLILCATQMINGLMGCLCGTCNKKDKDMI</sequence>
<feature type="transmembrane region" description="Helical" evidence="6">
    <location>
        <begin position="273"/>
        <end position="293"/>
    </location>
</feature>
<name>A0ABV0X825_9TELE</name>
<accession>A0ABV0X825</accession>
<feature type="transmembrane region" description="Helical" evidence="6">
    <location>
        <begin position="7"/>
        <end position="30"/>
    </location>
</feature>
<keyword evidence="4 6" id="KW-1133">Transmembrane helix</keyword>
<keyword evidence="8" id="KW-1185">Reference proteome</keyword>